<name>A0ACB8ATU4_9AGAM</name>
<keyword evidence="2" id="KW-1185">Reference proteome</keyword>
<comment type="caution">
    <text evidence="1">The sequence shown here is derived from an EMBL/GenBank/DDBJ whole genome shotgun (WGS) entry which is preliminary data.</text>
</comment>
<proteinExistence type="predicted"/>
<dbReference type="EMBL" id="MU267591">
    <property type="protein sequence ID" value="KAH7916448.1"/>
    <property type="molecule type" value="Genomic_DNA"/>
</dbReference>
<evidence type="ECO:0000313" key="2">
    <source>
        <dbReference type="Proteomes" id="UP000790377"/>
    </source>
</evidence>
<sequence length="426" mass="48650">MILIDPQPKVPDNNFLVETPDASSTSAPPPTFEESAADHVEPPAFAPYEAKYSVSNSGAVISHDPHLNEDGEALYRFLLSQASTPPTLVLRCKGSHMERHTRLVTHTNSRGESKLRSEHYTESVTDFDFRIDVGQHIIGEPTHWSVADSAPAYRGRMFREVGFAEEKRKAKRGEVKAAKAWDSERNNRGFPPWVGSDYAWHEDQPHIMHRNSILKSSWTLRQWADDYCNSKKHLKEFNYHKVVYGWNFDALKAAARSTINSTHYRGDIKVEFEQTHSVISIRSQNWLSRALSTTWLKFIILLWVFYPFIWLYKRFHSRGGGDWTVCGGAYALKRIEQVEPEYAPDTKNSEAVQDTLDSVDAFASSSSSGTPPESLHTKVVGLKEGEWFRQWEGTIRRAVLNRLQDKQPMIHSDDRPTPPTFLLDGY</sequence>
<dbReference type="Proteomes" id="UP000790377">
    <property type="component" value="Unassembled WGS sequence"/>
</dbReference>
<gene>
    <name evidence="1" type="ORF">BJ138DRAFT_1131958</name>
</gene>
<protein>
    <submittedName>
        <fullName evidence="1">Uncharacterized protein</fullName>
    </submittedName>
</protein>
<organism evidence="1 2">
    <name type="scientific">Hygrophoropsis aurantiaca</name>
    <dbReference type="NCBI Taxonomy" id="72124"/>
    <lineage>
        <taxon>Eukaryota</taxon>
        <taxon>Fungi</taxon>
        <taxon>Dikarya</taxon>
        <taxon>Basidiomycota</taxon>
        <taxon>Agaricomycotina</taxon>
        <taxon>Agaricomycetes</taxon>
        <taxon>Agaricomycetidae</taxon>
        <taxon>Boletales</taxon>
        <taxon>Coniophorineae</taxon>
        <taxon>Hygrophoropsidaceae</taxon>
        <taxon>Hygrophoropsis</taxon>
    </lineage>
</organism>
<reference evidence="1" key="1">
    <citation type="journal article" date="2021" name="New Phytol.">
        <title>Evolutionary innovations through gain and loss of genes in the ectomycorrhizal Boletales.</title>
        <authorList>
            <person name="Wu G."/>
            <person name="Miyauchi S."/>
            <person name="Morin E."/>
            <person name="Kuo A."/>
            <person name="Drula E."/>
            <person name="Varga T."/>
            <person name="Kohler A."/>
            <person name="Feng B."/>
            <person name="Cao Y."/>
            <person name="Lipzen A."/>
            <person name="Daum C."/>
            <person name="Hundley H."/>
            <person name="Pangilinan J."/>
            <person name="Johnson J."/>
            <person name="Barry K."/>
            <person name="LaButti K."/>
            <person name="Ng V."/>
            <person name="Ahrendt S."/>
            <person name="Min B."/>
            <person name="Choi I.G."/>
            <person name="Park H."/>
            <person name="Plett J.M."/>
            <person name="Magnuson J."/>
            <person name="Spatafora J.W."/>
            <person name="Nagy L.G."/>
            <person name="Henrissat B."/>
            <person name="Grigoriev I.V."/>
            <person name="Yang Z.L."/>
            <person name="Xu J."/>
            <person name="Martin F.M."/>
        </authorList>
    </citation>
    <scope>NUCLEOTIDE SEQUENCE</scope>
    <source>
        <strain evidence="1">ATCC 28755</strain>
    </source>
</reference>
<evidence type="ECO:0000313" key="1">
    <source>
        <dbReference type="EMBL" id="KAH7916448.1"/>
    </source>
</evidence>
<accession>A0ACB8ATU4</accession>